<dbReference type="EMBL" id="WIGN01000005">
    <property type="protein sequence ID" value="KAF6820566.1"/>
    <property type="molecule type" value="Genomic_DNA"/>
</dbReference>
<gene>
    <name evidence="2" type="ORF">CSOJ01_00822</name>
</gene>
<reference evidence="2 3" key="1">
    <citation type="journal article" date="2020" name="Phytopathology">
        <title>Genome Sequence Resources of Colletotrichum truncatum, C. plurivorum, C. musicola, and C. sojae: Four Species Pathogenic to Soybean (Glycine max).</title>
        <authorList>
            <person name="Rogerio F."/>
            <person name="Boufleur T.R."/>
            <person name="Ciampi-Guillardi M."/>
            <person name="Sukno S.A."/>
            <person name="Thon M.R."/>
            <person name="Massola Junior N.S."/>
            <person name="Baroncelli R."/>
        </authorList>
    </citation>
    <scope>NUCLEOTIDE SEQUENCE [LARGE SCALE GENOMIC DNA]</scope>
    <source>
        <strain evidence="2 3">LFN0009</strain>
    </source>
</reference>
<name>A0A8H6JXF2_9PEZI</name>
<feature type="compositionally biased region" description="Basic residues" evidence="1">
    <location>
        <begin position="157"/>
        <end position="169"/>
    </location>
</feature>
<sequence>MSRHLRRWFPPPPGGALDSQPNGGAACGADGGGVCWLSATERAKSGTKTFLGQPPQRAAETHDDGVPGPGQLRTQLRNSSNNDNKVTWDSSSVRGSGAAQICGCDRAGDDGVPCVVDGGRWVARGPVLLRWRKVPLFGASEGTGRDGASLVRSGITGRRRRRSRSKSKRPNVTTWAKTHRKVVLNAEEGRRQAVDA</sequence>
<comment type="caution">
    <text evidence="2">The sequence shown here is derived from an EMBL/GenBank/DDBJ whole genome shotgun (WGS) entry which is preliminary data.</text>
</comment>
<organism evidence="2 3">
    <name type="scientific">Colletotrichum sojae</name>
    <dbReference type="NCBI Taxonomy" id="2175907"/>
    <lineage>
        <taxon>Eukaryota</taxon>
        <taxon>Fungi</taxon>
        <taxon>Dikarya</taxon>
        <taxon>Ascomycota</taxon>
        <taxon>Pezizomycotina</taxon>
        <taxon>Sordariomycetes</taxon>
        <taxon>Hypocreomycetidae</taxon>
        <taxon>Glomerellales</taxon>
        <taxon>Glomerellaceae</taxon>
        <taxon>Colletotrichum</taxon>
        <taxon>Colletotrichum orchidearum species complex</taxon>
    </lineage>
</organism>
<dbReference type="Proteomes" id="UP000652219">
    <property type="component" value="Unassembled WGS sequence"/>
</dbReference>
<keyword evidence="3" id="KW-1185">Reference proteome</keyword>
<accession>A0A8H6JXF2</accession>
<protein>
    <submittedName>
        <fullName evidence="2">Uncharacterized protein</fullName>
    </submittedName>
</protein>
<evidence type="ECO:0000313" key="3">
    <source>
        <dbReference type="Proteomes" id="UP000652219"/>
    </source>
</evidence>
<dbReference type="AlphaFoldDB" id="A0A8H6JXF2"/>
<proteinExistence type="predicted"/>
<evidence type="ECO:0000313" key="2">
    <source>
        <dbReference type="EMBL" id="KAF6820566.1"/>
    </source>
</evidence>
<feature type="compositionally biased region" description="Polar residues" evidence="1">
    <location>
        <begin position="72"/>
        <end position="92"/>
    </location>
</feature>
<feature type="region of interest" description="Disordered" evidence="1">
    <location>
        <begin position="154"/>
        <end position="175"/>
    </location>
</feature>
<feature type="region of interest" description="Disordered" evidence="1">
    <location>
        <begin position="46"/>
        <end position="92"/>
    </location>
</feature>
<evidence type="ECO:0000256" key="1">
    <source>
        <dbReference type="SAM" id="MobiDB-lite"/>
    </source>
</evidence>
<feature type="region of interest" description="Disordered" evidence="1">
    <location>
        <begin position="1"/>
        <end position="24"/>
    </location>
</feature>